<dbReference type="PROSITE" id="PS50075">
    <property type="entry name" value="CARRIER"/>
    <property type="match status" value="1"/>
</dbReference>
<dbReference type="GO" id="GO:0005829">
    <property type="term" value="C:cytosol"/>
    <property type="evidence" value="ECO:0007669"/>
    <property type="project" value="TreeGrafter"/>
</dbReference>
<dbReference type="GO" id="GO:0031177">
    <property type="term" value="F:phosphopantetheine binding"/>
    <property type="evidence" value="ECO:0007669"/>
    <property type="project" value="InterPro"/>
</dbReference>
<dbReference type="InterPro" id="IPR036736">
    <property type="entry name" value="ACP-like_sf"/>
</dbReference>
<dbReference type="SUPFAM" id="SSF52777">
    <property type="entry name" value="CoA-dependent acyltransferases"/>
    <property type="match status" value="2"/>
</dbReference>
<dbReference type="InterPro" id="IPR001242">
    <property type="entry name" value="Condensation_dom"/>
</dbReference>
<dbReference type="InterPro" id="IPR023213">
    <property type="entry name" value="CAT-like_dom_sf"/>
</dbReference>
<organism evidence="5 6">
    <name type="scientific">Actinocatenispora comari</name>
    <dbReference type="NCBI Taxonomy" id="2807577"/>
    <lineage>
        <taxon>Bacteria</taxon>
        <taxon>Bacillati</taxon>
        <taxon>Actinomycetota</taxon>
        <taxon>Actinomycetes</taxon>
        <taxon>Micromonosporales</taxon>
        <taxon>Micromonosporaceae</taxon>
        <taxon>Actinocatenispora</taxon>
    </lineage>
</organism>
<keyword evidence="3" id="KW-0597">Phosphoprotein</keyword>
<sequence>MTVRLAEATWKRLETVLGRSRSDVETVNPVAPQQRGLLYEALLHEESSRYVVQVPTVVDGRLDPAALRRSWRLVVQRHQALRAAYHWEVDAGPLQVVFRSLATPVPLVRHEPDGGRFDRWFTRYLRDQRRQAFALAEPPLVRLAMVAESADRWWLVWQYHHVALDGWSLAQLTQELWSAYRDPGTDLVETCPPIDYVRWSQQQDRSRALAYWRRTLTGLELPTPLGLGAAPRRLGARDEPSGAAVLTLPRRLGDALRERAVRDRISAATVFAGAWALVLHCRGGARDVVFGLITSGRTAPVPGIDTAVGMFVNWLPLRTDVSAEQRTNHWLGSVHRTMLDLMRFEHVPLADVRSAAGVRPGRALFDSTLAYQNIRTAGRGPAGTETGGANEDTGLPLALSVTPADRFTLTLTWQRSVVPDETGHALLTSLGRVLESMLADPERTVGDIVTAESTWVRASDDTDAGLDGDDEAPVAGVAATGGVAATVAAIWAATLGVDALDPADDFFEHGGNSLVAMQVVLRIGAELGLKLTPADLFEAPTLGEFCGLVERLAQPC</sequence>
<dbReference type="SMART" id="SM00823">
    <property type="entry name" value="PKS_PP"/>
    <property type="match status" value="1"/>
</dbReference>
<keyword evidence="2" id="KW-0596">Phosphopantetheine</keyword>
<dbReference type="Gene3D" id="3.30.559.10">
    <property type="entry name" value="Chloramphenicol acetyltransferase-like domain"/>
    <property type="match status" value="1"/>
</dbReference>
<dbReference type="GO" id="GO:0043041">
    <property type="term" value="P:amino acid activation for nonribosomal peptide biosynthetic process"/>
    <property type="evidence" value="ECO:0007669"/>
    <property type="project" value="TreeGrafter"/>
</dbReference>
<evidence type="ECO:0000256" key="1">
    <source>
        <dbReference type="ARBA" id="ARBA00001957"/>
    </source>
</evidence>
<dbReference type="InterPro" id="IPR009081">
    <property type="entry name" value="PP-bd_ACP"/>
</dbReference>
<dbReference type="GO" id="GO:0047527">
    <property type="term" value="F:2,3-dihydroxybenzoate-serine ligase activity"/>
    <property type="evidence" value="ECO:0007669"/>
    <property type="project" value="TreeGrafter"/>
</dbReference>
<evidence type="ECO:0000256" key="3">
    <source>
        <dbReference type="ARBA" id="ARBA00022553"/>
    </source>
</evidence>
<dbReference type="Proteomes" id="UP000614996">
    <property type="component" value="Unassembled WGS sequence"/>
</dbReference>
<dbReference type="SUPFAM" id="SSF47336">
    <property type="entry name" value="ACP-like"/>
    <property type="match status" value="1"/>
</dbReference>
<evidence type="ECO:0000256" key="2">
    <source>
        <dbReference type="ARBA" id="ARBA00022450"/>
    </source>
</evidence>
<proteinExistence type="predicted"/>
<evidence type="ECO:0000313" key="5">
    <source>
        <dbReference type="EMBL" id="GIL26432.1"/>
    </source>
</evidence>
<dbReference type="GO" id="GO:0009366">
    <property type="term" value="C:enterobactin synthetase complex"/>
    <property type="evidence" value="ECO:0007669"/>
    <property type="project" value="TreeGrafter"/>
</dbReference>
<dbReference type="InterPro" id="IPR020806">
    <property type="entry name" value="PKS_PP-bd"/>
</dbReference>
<dbReference type="Pfam" id="PF00668">
    <property type="entry name" value="Condensation"/>
    <property type="match status" value="1"/>
</dbReference>
<dbReference type="GO" id="GO:0009239">
    <property type="term" value="P:enterobactin biosynthetic process"/>
    <property type="evidence" value="ECO:0007669"/>
    <property type="project" value="TreeGrafter"/>
</dbReference>
<reference evidence="6" key="1">
    <citation type="journal article" date="2021" name="Int. J. Syst. Evol. Microbiol.">
        <title>Actinocatenispora comari sp. nov., an endophytic actinomycete isolated from aerial parts of Comarum salesowianum.</title>
        <authorList>
            <person name="Oyunbileg N."/>
            <person name="Iizaka Y."/>
            <person name="Hamada M."/>
            <person name="Davaapurev B.O."/>
            <person name="Fukumoto A."/>
            <person name="Tsetseg B."/>
            <person name="Kato F."/>
            <person name="Tamura T."/>
            <person name="Batkhuu J."/>
            <person name="Anzai Y."/>
        </authorList>
    </citation>
    <scope>NUCLEOTIDE SEQUENCE [LARGE SCALE GENOMIC DNA]</scope>
    <source>
        <strain evidence="6">NUM-2625</strain>
    </source>
</reference>
<evidence type="ECO:0000313" key="6">
    <source>
        <dbReference type="Proteomes" id="UP000614996"/>
    </source>
</evidence>
<gene>
    <name evidence="5" type="ORF">NUM_16860</name>
</gene>
<dbReference type="EMBL" id="BOPO01000023">
    <property type="protein sequence ID" value="GIL26432.1"/>
    <property type="molecule type" value="Genomic_DNA"/>
</dbReference>
<dbReference type="PANTHER" id="PTHR45527">
    <property type="entry name" value="NONRIBOSOMAL PEPTIDE SYNTHETASE"/>
    <property type="match status" value="1"/>
</dbReference>
<dbReference type="AlphaFoldDB" id="A0A8J4AC71"/>
<dbReference type="Gene3D" id="1.10.1200.10">
    <property type="entry name" value="ACP-like"/>
    <property type="match status" value="1"/>
</dbReference>
<dbReference type="Gene3D" id="3.30.559.30">
    <property type="entry name" value="Nonribosomal peptide synthetase, condensation domain"/>
    <property type="match status" value="1"/>
</dbReference>
<comment type="caution">
    <text evidence="5">The sequence shown here is derived from an EMBL/GenBank/DDBJ whole genome shotgun (WGS) entry which is preliminary data.</text>
</comment>
<dbReference type="GO" id="GO:0008610">
    <property type="term" value="P:lipid biosynthetic process"/>
    <property type="evidence" value="ECO:0007669"/>
    <property type="project" value="UniProtKB-ARBA"/>
</dbReference>
<dbReference type="RefSeq" id="WP_207124225.1">
    <property type="nucleotide sequence ID" value="NZ_BOPO01000023.1"/>
</dbReference>
<protein>
    <recommendedName>
        <fullName evidence="4">Carrier domain-containing protein</fullName>
    </recommendedName>
</protein>
<accession>A0A8J4AC71</accession>
<dbReference type="PANTHER" id="PTHR45527:SF1">
    <property type="entry name" value="FATTY ACID SYNTHASE"/>
    <property type="match status" value="1"/>
</dbReference>
<evidence type="ECO:0000259" key="4">
    <source>
        <dbReference type="PROSITE" id="PS50075"/>
    </source>
</evidence>
<feature type="domain" description="Carrier" evidence="4">
    <location>
        <begin position="478"/>
        <end position="553"/>
    </location>
</feature>
<comment type="cofactor">
    <cofactor evidence="1">
        <name>pantetheine 4'-phosphate</name>
        <dbReference type="ChEBI" id="CHEBI:47942"/>
    </cofactor>
</comment>
<dbReference type="Pfam" id="PF00550">
    <property type="entry name" value="PP-binding"/>
    <property type="match status" value="1"/>
</dbReference>
<name>A0A8J4AC71_9ACTN</name>
<keyword evidence="6" id="KW-1185">Reference proteome</keyword>